<dbReference type="Gene3D" id="2.40.37.20">
    <property type="entry name" value="D-serine dehydratase-like domain"/>
    <property type="match status" value="1"/>
</dbReference>
<reference evidence="2 3" key="1">
    <citation type="submission" date="2019-04" db="EMBL/GenBank/DDBJ databases">
        <title>Crypto-aerobic microbial life in anoxic (sulfidic) marine sediments.</title>
        <authorList>
            <person name="Bhattacharya S."/>
            <person name="Roy C."/>
            <person name="Mondal N."/>
            <person name="Sarkar J."/>
            <person name="Mandal S."/>
            <person name="Rameez M.J."/>
            <person name="Ghosh W."/>
        </authorList>
    </citation>
    <scope>NUCLEOTIDE SEQUENCE [LARGE SCALE GENOMIC DNA]</scope>
    <source>
        <strain evidence="2 3">SBBC</strain>
    </source>
</reference>
<dbReference type="InterPro" id="IPR026956">
    <property type="entry name" value="D-ser_dehydrat-like_dom"/>
</dbReference>
<dbReference type="Proteomes" id="UP000306340">
    <property type="component" value="Unassembled WGS sequence"/>
</dbReference>
<evidence type="ECO:0000313" key="3">
    <source>
        <dbReference type="Proteomes" id="UP000306340"/>
    </source>
</evidence>
<dbReference type="Pfam" id="PF14031">
    <property type="entry name" value="D-ser_dehydrat"/>
    <property type="match status" value="1"/>
</dbReference>
<dbReference type="AlphaFoldDB" id="A0A4U0Z7S9"/>
<evidence type="ECO:0000259" key="1">
    <source>
        <dbReference type="Pfam" id="PF14031"/>
    </source>
</evidence>
<proteinExistence type="predicted"/>
<gene>
    <name evidence="2" type="ORF">FAZ78_05085</name>
</gene>
<dbReference type="InterPro" id="IPR042208">
    <property type="entry name" value="D-ser_dehydrat-like_sf"/>
</dbReference>
<comment type="caution">
    <text evidence="2">The sequence shown here is derived from an EMBL/GenBank/DDBJ whole genome shotgun (WGS) entry which is preliminary data.</text>
</comment>
<sequence length="99" mass="10505">MEGVPYPDLIVRAVSQKHGQIGLRDGSAATLPNLPLGARIRILPIHACATVAMHPVFRTVDICPTISPSNAQTATGQLCRSFVQVDAPHEACEPSPPMP</sequence>
<accession>A0A4U0Z7S9</accession>
<protein>
    <recommendedName>
        <fullName evidence="1">D-serine dehydratase-like domain-containing protein</fullName>
    </recommendedName>
</protein>
<name>A0A4U0Z7S9_9RHOB</name>
<evidence type="ECO:0000313" key="2">
    <source>
        <dbReference type="EMBL" id="TKA97633.1"/>
    </source>
</evidence>
<dbReference type="EMBL" id="SWAU01000029">
    <property type="protein sequence ID" value="TKA97633.1"/>
    <property type="molecule type" value="Genomic_DNA"/>
</dbReference>
<organism evidence="2 3">
    <name type="scientific">Cereibacter changlensis</name>
    <dbReference type="NCBI Taxonomy" id="402884"/>
    <lineage>
        <taxon>Bacteria</taxon>
        <taxon>Pseudomonadati</taxon>
        <taxon>Pseudomonadota</taxon>
        <taxon>Alphaproteobacteria</taxon>
        <taxon>Rhodobacterales</taxon>
        <taxon>Paracoccaceae</taxon>
        <taxon>Cereibacter</taxon>
    </lineage>
</organism>
<feature type="domain" description="D-serine dehydratase-like" evidence="1">
    <location>
        <begin position="8"/>
        <end position="57"/>
    </location>
</feature>